<evidence type="ECO:0000313" key="6">
    <source>
        <dbReference type="Proteomes" id="UP001404104"/>
    </source>
</evidence>
<dbReference type="Pfam" id="PF13202">
    <property type="entry name" value="EF-hand_5"/>
    <property type="match status" value="4"/>
</dbReference>
<dbReference type="InterPro" id="IPR018247">
    <property type="entry name" value="EF_Hand_1_Ca_BS"/>
</dbReference>
<feature type="domain" description="EF-hand" evidence="4">
    <location>
        <begin position="170"/>
        <end position="205"/>
    </location>
</feature>
<feature type="compositionally biased region" description="Gly residues" evidence="3">
    <location>
        <begin position="201"/>
        <end position="212"/>
    </location>
</feature>
<feature type="region of interest" description="Disordered" evidence="3">
    <location>
        <begin position="159"/>
        <end position="224"/>
    </location>
</feature>
<keyword evidence="6" id="KW-1185">Reference proteome</keyword>
<evidence type="ECO:0000259" key="4">
    <source>
        <dbReference type="PROSITE" id="PS50222"/>
    </source>
</evidence>
<keyword evidence="2" id="KW-0677">Repeat</keyword>
<reference evidence="5 6" key="1">
    <citation type="submission" date="2024-05" db="EMBL/GenBank/DDBJ databases">
        <authorList>
            <person name="Liu Q."/>
            <person name="Xin Y.-H."/>
        </authorList>
    </citation>
    <scope>NUCLEOTIDE SEQUENCE [LARGE SCALE GENOMIC DNA]</scope>
    <source>
        <strain evidence="5 6">CGMCC 1.15349</strain>
    </source>
</reference>
<accession>A0ABU9XNX5</accession>
<proteinExistence type="predicted"/>
<dbReference type="PROSITE" id="PS00018">
    <property type="entry name" value="EF_HAND_1"/>
    <property type="match status" value="4"/>
</dbReference>
<organism evidence="5 6">
    <name type="scientific">Sphingomonas qilianensis</name>
    <dbReference type="NCBI Taxonomy" id="1736690"/>
    <lineage>
        <taxon>Bacteria</taxon>
        <taxon>Pseudomonadati</taxon>
        <taxon>Pseudomonadota</taxon>
        <taxon>Alphaproteobacteria</taxon>
        <taxon>Sphingomonadales</taxon>
        <taxon>Sphingomonadaceae</taxon>
        <taxon>Sphingomonas</taxon>
    </lineage>
</organism>
<evidence type="ECO:0000313" key="5">
    <source>
        <dbReference type="EMBL" id="MEN2785532.1"/>
    </source>
</evidence>
<dbReference type="Proteomes" id="UP001404104">
    <property type="component" value="Unassembled WGS sequence"/>
</dbReference>
<gene>
    <name evidence="5" type="ORF">ABC969_03745</name>
</gene>
<feature type="compositionally biased region" description="Pro residues" evidence="3">
    <location>
        <begin position="214"/>
        <end position="224"/>
    </location>
</feature>
<dbReference type="SUPFAM" id="SSF47473">
    <property type="entry name" value="EF-hand"/>
    <property type="match status" value="1"/>
</dbReference>
<dbReference type="PANTHER" id="PTHR10827">
    <property type="entry name" value="RETICULOCALBIN"/>
    <property type="match status" value="1"/>
</dbReference>
<keyword evidence="1" id="KW-0479">Metal-binding</keyword>
<dbReference type="RefSeq" id="WP_345863056.1">
    <property type="nucleotide sequence ID" value="NZ_JBDIMF010000001.1"/>
</dbReference>
<name>A0ABU9XNX5_9SPHN</name>
<evidence type="ECO:0000256" key="2">
    <source>
        <dbReference type="ARBA" id="ARBA00022737"/>
    </source>
</evidence>
<feature type="compositionally biased region" description="Basic and acidic residues" evidence="3">
    <location>
        <begin position="159"/>
        <end position="197"/>
    </location>
</feature>
<comment type="caution">
    <text evidence="5">The sequence shown here is derived from an EMBL/GenBank/DDBJ whole genome shotgun (WGS) entry which is preliminary data.</text>
</comment>
<feature type="region of interest" description="Disordered" evidence="3">
    <location>
        <begin position="122"/>
        <end position="145"/>
    </location>
</feature>
<dbReference type="EMBL" id="JBDIMF010000001">
    <property type="protein sequence ID" value="MEN2785532.1"/>
    <property type="molecule type" value="Genomic_DNA"/>
</dbReference>
<evidence type="ECO:0000256" key="1">
    <source>
        <dbReference type="ARBA" id="ARBA00022723"/>
    </source>
</evidence>
<sequence length="224" mass="23859">MAKDAGRPRLHSREPHMNKKLIIAAALAASAVGGIAVAAEAVIGPRGPMAADTNKDGIISRSEFFAAADARFAKRDTNGDRKLSGAEIDTGRRGEKLLRNDTNKDGIISFAEITAAKSARFKAKDANQDGNLTREEMRPKGPRGGGMRAMAGMMLRNADANKDGKISRDEVRAEADQRFDRLDANRDGFVDRAEMEAMRGPGRGPGGHGGPGADMPPPPPRDSE</sequence>
<dbReference type="Gene3D" id="1.10.238.10">
    <property type="entry name" value="EF-hand"/>
    <property type="match status" value="3"/>
</dbReference>
<evidence type="ECO:0000256" key="3">
    <source>
        <dbReference type="SAM" id="MobiDB-lite"/>
    </source>
</evidence>
<dbReference type="PANTHER" id="PTHR10827:SF98">
    <property type="entry name" value="45 KDA CALCIUM-BINDING PROTEIN"/>
    <property type="match status" value="1"/>
</dbReference>
<feature type="compositionally biased region" description="Basic and acidic residues" evidence="3">
    <location>
        <begin position="122"/>
        <end position="139"/>
    </location>
</feature>
<dbReference type="InterPro" id="IPR002048">
    <property type="entry name" value="EF_hand_dom"/>
</dbReference>
<protein>
    <recommendedName>
        <fullName evidence="4">EF-hand domain-containing protein</fullName>
    </recommendedName>
</protein>
<dbReference type="PROSITE" id="PS50222">
    <property type="entry name" value="EF_HAND_2"/>
    <property type="match status" value="1"/>
</dbReference>
<dbReference type="InterPro" id="IPR011992">
    <property type="entry name" value="EF-hand-dom_pair"/>
</dbReference>